<accession>A0A9P4QHH4</accession>
<reference evidence="3" key="1">
    <citation type="journal article" date="2020" name="Stud. Mycol.">
        <title>101 Dothideomycetes genomes: a test case for predicting lifestyles and emergence of pathogens.</title>
        <authorList>
            <person name="Haridas S."/>
            <person name="Albert R."/>
            <person name="Binder M."/>
            <person name="Bloem J."/>
            <person name="Labutti K."/>
            <person name="Salamov A."/>
            <person name="Andreopoulos B."/>
            <person name="Baker S."/>
            <person name="Barry K."/>
            <person name="Bills G."/>
            <person name="Bluhm B."/>
            <person name="Cannon C."/>
            <person name="Castanera R."/>
            <person name="Culley D."/>
            <person name="Daum C."/>
            <person name="Ezra D."/>
            <person name="Gonzalez J."/>
            <person name="Henrissat B."/>
            <person name="Kuo A."/>
            <person name="Liang C."/>
            <person name="Lipzen A."/>
            <person name="Lutzoni F."/>
            <person name="Magnuson J."/>
            <person name="Mondo S."/>
            <person name="Nolan M."/>
            <person name="Ohm R."/>
            <person name="Pangilinan J."/>
            <person name="Park H.-J."/>
            <person name="Ramirez L."/>
            <person name="Alfaro M."/>
            <person name="Sun H."/>
            <person name="Tritt A."/>
            <person name="Yoshinaga Y."/>
            <person name="Zwiers L.-H."/>
            <person name="Turgeon B."/>
            <person name="Goodwin S."/>
            <person name="Spatafora J."/>
            <person name="Crous P."/>
            <person name="Grigoriev I."/>
        </authorList>
    </citation>
    <scope>NUCLEOTIDE SEQUENCE</scope>
    <source>
        <strain evidence="3">CBS 116435</strain>
    </source>
</reference>
<dbReference type="GO" id="GO:0005634">
    <property type="term" value="C:nucleus"/>
    <property type="evidence" value="ECO:0007669"/>
    <property type="project" value="TreeGrafter"/>
</dbReference>
<dbReference type="Pfam" id="PF13324">
    <property type="entry name" value="GCIP_N"/>
    <property type="match status" value="1"/>
</dbReference>
<dbReference type="InterPro" id="IPR026907">
    <property type="entry name" value="GCIP-like"/>
</dbReference>
<evidence type="ECO:0000259" key="2">
    <source>
        <dbReference type="Pfam" id="PF13324"/>
    </source>
</evidence>
<dbReference type="PANTHER" id="PTHR15492">
    <property type="entry name" value="CYCLIN D1-BINDING PROTEIN 1"/>
    <property type="match status" value="1"/>
</dbReference>
<dbReference type="EMBL" id="MU003769">
    <property type="protein sequence ID" value="KAF2724971.1"/>
    <property type="molecule type" value="Genomic_DNA"/>
</dbReference>
<protein>
    <recommendedName>
        <fullName evidence="2">Cyclin-D1-binding protein 1-like N-terminal domain-containing protein</fullName>
    </recommendedName>
</protein>
<feature type="region of interest" description="Disordered" evidence="1">
    <location>
        <begin position="195"/>
        <end position="218"/>
    </location>
</feature>
<dbReference type="AlphaFoldDB" id="A0A9P4QHH4"/>
<gene>
    <name evidence="3" type="ORF">K431DRAFT_281447</name>
</gene>
<proteinExistence type="predicted"/>
<keyword evidence="4" id="KW-1185">Reference proteome</keyword>
<dbReference type="Gene3D" id="1.20.1410.10">
    <property type="entry name" value="I/LWEQ domain"/>
    <property type="match status" value="1"/>
</dbReference>
<dbReference type="PANTHER" id="PTHR15492:SF1">
    <property type="entry name" value="CYCLIN-D1-BINDING PROTEIN 1"/>
    <property type="match status" value="1"/>
</dbReference>
<dbReference type="OrthoDB" id="4088536at2759"/>
<name>A0A9P4QHH4_9PEZI</name>
<dbReference type="Gene3D" id="1.20.1420.10">
    <property type="entry name" value="Talin, central domain"/>
    <property type="match status" value="1"/>
</dbReference>
<sequence length="360" mass="39808">MAPSDEKRALSDLLISTLALIDQFATSLTSESKSINAVPVQDAPNPLHVLRDSAKLLKAHTTKLSLLAINKPFTPTAVSKVLKELSGTCLPAMMSAVQICCDQEKDKWGSFMGREVQLRVRRIFKEMEALMREVLSISQGNTGSTRRDSLASTGVVWESCDSLIELEQLGIGGLAVQKAEQFRDTIKDAITELQEWADGEDPENEGQRDALLDSDDEGVDGDNDSLEDIFNAANSMPKDRPELRKLVTGAQEKLKKIVLLYTALVKRRLLPFKVVPSSTVGVKQDGVAKLDNIMAGLKMLPHLIDDLISQFYELEEQEVRTALETCVQRARDTVAIAVLTYDGKEDEFTKWCGKWNEAIG</sequence>
<comment type="caution">
    <text evidence="3">The sequence shown here is derived from an EMBL/GenBank/DDBJ whole genome shotgun (WGS) entry which is preliminary data.</text>
</comment>
<feature type="compositionally biased region" description="Acidic residues" evidence="1">
    <location>
        <begin position="195"/>
        <end position="204"/>
    </location>
</feature>
<organism evidence="3 4">
    <name type="scientific">Polychaeton citri CBS 116435</name>
    <dbReference type="NCBI Taxonomy" id="1314669"/>
    <lineage>
        <taxon>Eukaryota</taxon>
        <taxon>Fungi</taxon>
        <taxon>Dikarya</taxon>
        <taxon>Ascomycota</taxon>
        <taxon>Pezizomycotina</taxon>
        <taxon>Dothideomycetes</taxon>
        <taxon>Dothideomycetidae</taxon>
        <taxon>Capnodiales</taxon>
        <taxon>Capnodiaceae</taxon>
        <taxon>Polychaeton</taxon>
    </lineage>
</organism>
<evidence type="ECO:0000256" key="1">
    <source>
        <dbReference type="SAM" id="MobiDB-lite"/>
    </source>
</evidence>
<dbReference type="Proteomes" id="UP000799441">
    <property type="component" value="Unassembled WGS sequence"/>
</dbReference>
<feature type="domain" description="Cyclin-D1-binding protein 1-like N-terminal" evidence="2">
    <location>
        <begin position="50"/>
        <end position="198"/>
    </location>
</feature>
<evidence type="ECO:0000313" key="3">
    <source>
        <dbReference type="EMBL" id="KAF2724971.1"/>
    </source>
</evidence>
<evidence type="ECO:0000313" key="4">
    <source>
        <dbReference type="Proteomes" id="UP000799441"/>
    </source>
</evidence>
<dbReference type="InterPro" id="IPR049317">
    <property type="entry name" value="GCIP-like_N"/>
</dbReference>